<dbReference type="InterPro" id="IPR001214">
    <property type="entry name" value="SET_dom"/>
</dbReference>
<feature type="domain" description="SET" evidence="2">
    <location>
        <begin position="131"/>
        <end position="277"/>
    </location>
</feature>
<dbReference type="EMBL" id="JAUKUA010000004">
    <property type="protein sequence ID" value="KAK0716092.1"/>
    <property type="molecule type" value="Genomic_DNA"/>
</dbReference>
<reference evidence="3" key="1">
    <citation type="submission" date="2023-06" db="EMBL/GenBank/DDBJ databases">
        <title>Genome-scale phylogeny and comparative genomics of the fungal order Sordariales.</title>
        <authorList>
            <consortium name="Lawrence Berkeley National Laboratory"/>
            <person name="Hensen N."/>
            <person name="Bonometti L."/>
            <person name="Westerberg I."/>
            <person name="Brannstrom I.O."/>
            <person name="Guillou S."/>
            <person name="Cros-Aarteil S."/>
            <person name="Calhoun S."/>
            <person name="Haridas S."/>
            <person name="Kuo A."/>
            <person name="Mondo S."/>
            <person name="Pangilinan J."/>
            <person name="Riley R."/>
            <person name="Labutti K."/>
            <person name="Andreopoulos B."/>
            <person name="Lipzen A."/>
            <person name="Chen C."/>
            <person name="Yanf M."/>
            <person name="Daum C."/>
            <person name="Ng V."/>
            <person name="Clum A."/>
            <person name="Steindorff A."/>
            <person name="Ohm R."/>
            <person name="Martin F."/>
            <person name="Silar P."/>
            <person name="Natvig D."/>
            <person name="Lalanne C."/>
            <person name="Gautier V."/>
            <person name="Ament-Velasquez S.L."/>
            <person name="Kruys A."/>
            <person name="Hutchinson M.I."/>
            <person name="Powell A.J."/>
            <person name="Barry K."/>
            <person name="Miller A.N."/>
            <person name="Grigoriev I.V."/>
            <person name="Debuchy R."/>
            <person name="Gladieux P."/>
            <person name="Thoren M.H."/>
            <person name="Johannesson H."/>
        </authorList>
    </citation>
    <scope>NUCLEOTIDE SEQUENCE</scope>
    <source>
        <strain evidence="3">SMH4607-1</strain>
    </source>
</reference>
<accession>A0AA40DWE9</accession>
<proteinExistence type="predicted"/>
<dbReference type="InterPro" id="IPR053185">
    <property type="entry name" value="SET_domain_protein"/>
</dbReference>
<evidence type="ECO:0000259" key="2">
    <source>
        <dbReference type="PROSITE" id="PS50280"/>
    </source>
</evidence>
<protein>
    <recommendedName>
        <fullName evidence="2">SET domain-containing protein</fullName>
    </recommendedName>
</protein>
<organism evidence="3 4">
    <name type="scientific">Lasiosphaeris hirsuta</name>
    <dbReference type="NCBI Taxonomy" id="260670"/>
    <lineage>
        <taxon>Eukaryota</taxon>
        <taxon>Fungi</taxon>
        <taxon>Dikarya</taxon>
        <taxon>Ascomycota</taxon>
        <taxon>Pezizomycotina</taxon>
        <taxon>Sordariomycetes</taxon>
        <taxon>Sordariomycetidae</taxon>
        <taxon>Sordariales</taxon>
        <taxon>Lasiosphaeriaceae</taxon>
        <taxon>Lasiosphaeris</taxon>
    </lineage>
</organism>
<keyword evidence="1" id="KW-0732">Signal</keyword>
<dbReference type="Gene3D" id="2.170.270.10">
    <property type="entry name" value="SET domain"/>
    <property type="match status" value="1"/>
</dbReference>
<dbReference type="CDD" id="cd20071">
    <property type="entry name" value="SET_SMYD"/>
    <property type="match status" value="1"/>
</dbReference>
<dbReference type="SMART" id="SM00317">
    <property type="entry name" value="SET"/>
    <property type="match status" value="1"/>
</dbReference>
<dbReference type="Proteomes" id="UP001172102">
    <property type="component" value="Unassembled WGS sequence"/>
</dbReference>
<dbReference type="PANTHER" id="PTHR47332:SF6">
    <property type="entry name" value="SET DOMAIN-CONTAINING PROTEIN"/>
    <property type="match status" value="1"/>
</dbReference>
<feature type="signal peptide" evidence="1">
    <location>
        <begin position="1"/>
        <end position="20"/>
    </location>
</feature>
<comment type="caution">
    <text evidence="3">The sequence shown here is derived from an EMBL/GenBank/DDBJ whole genome shotgun (WGS) entry which is preliminary data.</text>
</comment>
<dbReference type="Pfam" id="PF00856">
    <property type="entry name" value="SET"/>
    <property type="match status" value="1"/>
</dbReference>
<name>A0AA40DWE9_9PEZI</name>
<gene>
    <name evidence="3" type="ORF">B0H67DRAFT_601447</name>
</gene>
<dbReference type="PANTHER" id="PTHR47332">
    <property type="entry name" value="SET DOMAIN-CONTAINING PROTEIN 5"/>
    <property type="match status" value="1"/>
</dbReference>
<evidence type="ECO:0000313" key="3">
    <source>
        <dbReference type="EMBL" id="KAK0716092.1"/>
    </source>
</evidence>
<dbReference type="SUPFAM" id="SSF82199">
    <property type="entry name" value="SET domain"/>
    <property type="match status" value="1"/>
</dbReference>
<evidence type="ECO:0000313" key="4">
    <source>
        <dbReference type="Proteomes" id="UP001172102"/>
    </source>
</evidence>
<feature type="chain" id="PRO_5041230223" description="SET domain-containing protein" evidence="1">
    <location>
        <begin position="21"/>
        <end position="415"/>
    </location>
</feature>
<evidence type="ECO:0000256" key="1">
    <source>
        <dbReference type="SAM" id="SignalP"/>
    </source>
</evidence>
<dbReference type="PROSITE" id="PS50280">
    <property type="entry name" value="SET"/>
    <property type="match status" value="1"/>
</dbReference>
<dbReference type="AlphaFoldDB" id="A0AA40DWE9"/>
<keyword evidence="4" id="KW-1185">Reference proteome</keyword>
<dbReference type="InterPro" id="IPR046341">
    <property type="entry name" value="SET_dom_sf"/>
</dbReference>
<sequence length="415" mass="45203">MAPSPPLLLTLALATLTTLAQQTQSPLPLHPFTPPGTCPIPFDDDSPASEAAGLPWTSAPYCLTPRSVGSAQKFCLYTAAAYNLGAGLSVLTTPDAAASLAAAVADPSPAWHARDHLAVGGVLGREQEARVGYKVVNVRGKGMGVVATRLIKKFETVMVSLPAVLVDNEFLPAEEEEAPAEGAKFWKRVEGVGDWARVDRLARSREGANVVEDVVRTNAFGVRVLDREGKGLYPEIARLNHACDPNAFPRFTRSDLAMRAVATRDILPGEEITISYIPLGMPTTHRLRSLANWGFNCTCALCTAPAAARDASDARRHRLVEVYYAMQEEGVSYADLVELTREFVETVEVERLDTKVGEYYQAFMRIYYNAGDAESALKYARLGLKYAEAFADPEGGFCQGFRADLRFLEAQRKSK</sequence>